<gene>
    <name evidence="3" type="ORF">CC1G_14392</name>
</gene>
<name>D6RM88_COPC7</name>
<dbReference type="VEuPathDB" id="FungiDB:CC1G_14392"/>
<evidence type="ECO:0000313" key="3">
    <source>
        <dbReference type="EMBL" id="EFI27901.1"/>
    </source>
</evidence>
<sequence length="155" mass="16925">MGKSRGRHYTSYLAILVESAAPIVVSNLILVIAMKTSSECEIMAFQASIHIQVITPLLIVLRILKGNDWSPAPPSSKDVDLENVPQTSTPSPLEPFDQSAPDYAAKPRNSLSSIVRFTSHFPTPTFHSAFDTKTGSENDVTKMTEYSSTSVNEDP</sequence>
<dbReference type="InParanoid" id="D6RM88"/>
<feature type="compositionally biased region" description="Polar residues" evidence="1">
    <location>
        <begin position="121"/>
        <end position="133"/>
    </location>
</feature>
<dbReference type="AlphaFoldDB" id="D6RM88"/>
<dbReference type="OrthoDB" id="2905268at2759"/>
<dbReference type="RefSeq" id="XP_002911395.1">
    <property type="nucleotide sequence ID" value="XM_002911349.1"/>
</dbReference>
<evidence type="ECO:0000256" key="1">
    <source>
        <dbReference type="SAM" id="MobiDB-lite"/>
    </source>
</evidence>
<keyword evidence="2" id="KW-0812">Transmembrane</keyword>
<feature type="region of interest" description="Disordered" evidence="1">
    <location>
        <begin position="72"/>
        <end position="105"/>
    </location>
</feature>
<keyword evidence="4" id="KW-1185">Reference proteome</keyword>
<organism evidence="3 4">
    <name type="scientific">Coprinopsis cinerea (strain Okayama-7 / 130 / ATCC MYA-4618 / FGSC 9003)</name>
    <name type="common">Inky cap fungus</name>
    <name type="synonym">Hormographiella aspergillata</name>
    <dbReference type="NCBI Taxonomy" id="240176"/>
    <lineage>
        <taxon>Eukaryota</taxon>
        <taxon>Fungi</taxon>
        <taxon>Dikarya</taxon>
        <taxon>Basidiomycota</taxon>
        <taxon>Agaricomycotina</taxon>
        <taxon>Agaricomycetes</taxon>
        <taxon>Agaricomycetidae</taxon>
        <taxon>Agaricales</taxon>
        <taxon>Agaricineae</taxon>
        <taxon>Psathyrellaceae</taxon>
        <taxon>Coprinopsis</taxon>
    </lineage>
</organism>
<dbReference type="EMBL" id="AACS02000004">
    <property type="protein sequence ID" value="EFI27901.1"/>
    <property type="molecule type" value="Genomic_DNA"/>
</dbReference>
<evidence type="ECO:0000256" key="2">
    <source>
        <dbReference type="SAM" id="Phobius"/>
    </source>
</evidence>
<reference evidence="3 4" key="1">
    <citation type="journal article" date="2010" name="Proc. Natl. Acad. Sci. U.S.A.">
        <title>Insights into evolution of multicellular fungi from the assembled chromosomes of the mushroom Coprinopsis cinerea (Coprinus cinereus).</title>
        <authorList>
            <person name="Stajich J.E."/>
            <person name="Wilke S.K."/>
            <person name="Ahren D."/>
            <person name="Au C.H."/>
            <person name="Birren B.W."/>
            <person name="Borodovsky M."/>
            <person name="Burns C."/>
            <person name="Canback B."/>
            <person name="Casselton L.A."/>
            <person name="Cheng C.K."/>
            <person name="Deng J."/>
            <person name="Dietrich F.S."/>
            <person name="Fargo D.C."/>
            <person name="Farman M.L."/>
            <person name="Gathman A.C."/>
            <person name="Goldberg J."/>
            <person name="Guigo R."/>
            <person name="Hoegger P.J."/>
            <person name="Hooker J.B."/>
            <person name="Huggins A."/>
            <person name="James T.Y."/>
            <person name="Kamada T."/>
            <person name="Kilaru S."/>
            <person name="Kodira C."/>
            <person name="Kues U."/>
            <person name="Kupfer D."/>
            <person name="Kwan H.S."/>
            <person name="Lomsadze A."/>
            <person name="Li W."/>
            <person name="Lilly W.W."/>
            <person name="Ma L.J."/>
            <person name="Mackey A.J."/>
            <person name="Manning G."/>
            <person name="Martin F."/>
            <person name="Muraguchi H."/>
            <person name="Natvig D.O."/>
            <person name="Palmerini H."/>
            <person name="Ramesh M.A."/>
            <person name="Rehmeyer C.J."/>
            <person name="Roe B.A."/>
            <person name="Shenoy N."/>
            <person name="Stanke M."/>
            <person name="Ter-Hovhannisyan V."/>
            <person name="Tunlid A."/>
            <person name="Velagapudi R."/>
            <person name="Vision T.J."/>
            <person name="Zeng Q."/>
            <person name="Zolan M.E."/>
            <person name="Pukkila P.J."/>
        </authorList>
    </citation>
    <scope>NUCLEOTIDE SEQUENCE [LARGE SCALE GENOMIC DNA]</scope>
    <source>
        <strain evidence="4">Okayama-7 / 130 / ATCC MYA-4618 / FGSC 9003</strain>
    </source>
</reference>
<protein>
    <submittedName>
        <fullName evidence="3">Uncharacterized protein</fullName>
    </submittedName>
</protein>
<keyword evidence="2" id="KW-0472">Membrane</keyword>
<comment type="caution">
    <text evidence="3">The sequence shown here is derived from an EMBL/GenBank/DDBJ whole genome shotgun (WGS) entry which is preliminary data.</text>
</comment>
<dbReference type="KEGG" id="cci:CC1G_14392"/>
<proteinExistence type="predicted"/>
<dbReference type="GeneID" id="9378417"/>
<evidence type="ECO:0000313" key="4">
    <source>
        <dbReference type="Proteomes" id="UP000001861"/>
    </source>
</evidence>
<feature type="transmembrane region" description="Helical" evidence="2">
    <location>
        <begin position="12"/>
        <end position="33"/>
    </location>
</feature>
<accession>D6RM88</accession>
<dbReference type="HOGENOM" id="CLU_1695377_0_0_1"/>
<keyword evidence="2" id="KW-1133">Transmembrane helix</keyword>
<feature type="region of interest" description="Disordered" evidence="1">
    <location>
        <begin position="121"/>
        <end position="155"/>
    </location>
</feature>
<feature type="compositionally biased region" description="Polar residues" evidence="1">
    <location>
        <begin position="144"/>
        <end position="155"/>
    </location>
</feature>
<dbReference type="Proteomes" id="UP000001861">
    <property type="component" value="Unassembled WGS sequence"/>
</dbReference>